<evidence type="ECO:0000313" key="3">
    <source>
        <dbReference type="Proteomes" id="UP000612055"/>
    </source>
</evidence>
<protein>
    <submittedName>
        <fullName evidence="2">Uncharacterized protein</fullName>
    </submittedName>
</protein>
<dbReference type="EMBL" id="JAEHOE010000009">
    <property type="protein sequence ID" value="KAG2498758.1"/>
    <property type="molecule type" value="Genomic_DNA"/>
</dbReference>
<feature type="region of interest" description="Disordered" evidence="1">
    <location>
        <begin position="478"/>
        <end position="516"/>
    </location>
</feature>
<reference evidence="2" key="1">
    <citation type="journal article" date="2020" name="bioRxiv">
        <title>Comparative genomics of Chlamydomonas.</title>
        <authorList>
            <person name="Craig R.J."/>
            <person name="Hasan A.R."/>
            <person name="Ness R.W."/>
            <person name="Keightley P.D."/>
        </authorList>
    </citation>
    <scope>NUCLEOTIDE SEQUENCE</scope>
    <source>
        <strain evidence="2">CCAP 11/70</strain>
    </source>
</reference>
<proteinExistence type="predicted"/>
<dbReference type="AlphaFoldDB" id="A0A835YCI4"/>
<feature type="region of interest" description="Disordered" evidence="1">
    <location>
        <begin position="130"/>
        <end position="168"/>
    </location>
</feature>
<accession>A0A835YCI4</accession>
<organism evidence="2 3">
    <name type="scientific">Edaphochlamys debaryana</name>
    <dbReference type="NCBI Taxonomy" id="47281"/>
    <lineage>
        <taxon>Eukaryota</taxon>
        <taxon>Viridiplantae</taxon>
        <taxon>Chlorophyta</taxon>
        <taxon>core chlorophytes</taxon>
        <taxon>Chlorophyceae</taxon>
        <taxon>CS clade</taxon>
        <taxon>Chlamydomonadales</taxon>
        <taxon>Chlamydomonadales incertae sedis</taxon>
        <taxon>Edaphochlamys</taxon>
    </lineage>
</organism>
<evidence type="ECO:0000313" key="2">
    <source>
        <dbReference type="EMBL" id="KAG2498758.1"/>
    </source>
</evidence>
<feature type="region of interest" description="Disordered" evidence="1">
    <location>
        <begin position="296"/>
        <end position="367"/>
    </location>
</feature>
<gene>
    <name evidence="2" type="ORF">HYH03_003497</name>
</gene>
<dbReference type="Proteomes" id="UP000612055">
    <property type="component" value="Unassembled WGS sequence"/>
</dbReference>
<feature type="compositionally biased region" description="Low complexity" evidence="1">
    <location>
        <begin position="480"/>
        <end position="499"/>
    </location>
</feature>
<comment type="caution">
    <text evidence="2">The sequence shown here is derived from an EMBL/GenBank/DDBJ whole genome shotgun (WGS) entry which is preliminary data.</text>
</comment>
<evidence type="ECO:0000256" key="1">
    <source>
        <dbReference type="SAM" id="MobiDB-lite"/>
    </source>
</evidence>
<name>A0A835YCI4_9CHLO</name>
<keyword evidence="3" id="KW-1185">Reference proteome</keyword>
<feature type="region of interest" description="Disordered" evidence="1">
    <location>
        <begin position="408"/>
        <end position="464"/>
    </location>
</feature>
<sequence>MPVASRRLVLSPACLPDSGTAGEPLPACLSGVAVWSNALAAGGDVLTLTGRSARALRLPHSRALNGSRRCSGTVLSEVGFEDDDREESALQAQFSQHSSGSLFAMPMPPAPMAFPAPRPAHTRFNVQPRAPRCTTDALGPGSGPGSGPSPTPAAGPAPASRPSSQSMPYNLSFSSLASADSASEDVAQPCWSGGGRAAAGAALRPAAHVHVQHAVRSVEAQACEADFAAAYPATVSASAAADAPSVSAAASGLGAGVIEVAAAREPAVKGVVVHDVETQPVTAAWALAAAAVTREDEACQTEPAEPPVTPPRQRRPSDIPAAPRPSPGPAKSSGQCSKPPASPQGFYTPDSANGGSPHMSLGPAFYRPGPISPSASISSGSSTATASTANVAVMAELSRGRARAVAASLATSGPAPTRSPRVPAISAGEAGPRPAGTTARRLSTSDALGVAMSGKGGAGREGKTGALSAVRLSVGSSYHSAGSTSQAASSFGGSSAAAGVPSYLRPTAASAAKRHT</sequence>